<accession>A0A9Q9C4B1</accession>
<reference evidence="1" key="1">
    <citation type="submission" date="2022-08" db="EMBL/GenBank/DDBJ databases">
        <title>Encephalitozoon hellem ATCC 50604 Complete Genome.</title>
        <authorList>
            <person name="Mascarenhas dos Santos A.C."/>
            <person name="Julian A.T."/>
            <person name="Pombert J.-F."/>
        </authorList>
    </citation>
    <scope>NUCLEOTIDE SEQUENCE</scope>
    <source>
        <strain evidence="1">ATCC 50604</strain>
    </source>
</reference>
<dbReference type="EMBL" id="CP119067">
    <property type="protein sequence ID" value="WEL38812.1"/>
    <property type="molecule type" value="Genomic_DNA"/>
</dbReference>
<evidence type="ECO:0000313" key="3">
    <source>
        <dbReference type="Proteomes" id="UP001059546"/>
    </source>
</evidence>
<reference evidence="2 4" key="2">
    <citation type="submission" date="2023-02" db="EMBL/GenBank/DDBJ databases">
        <title>Encephalitozoon hellem ATCC 50451 complete genome.</title>
        <authorList>
            <person name="Mascarenhas dos Santos A.C."/>
            <person name="Julian A.T."/>
            <person name="Pombert J.-F."/>
        </authorList>
    </citation>
    <scope>NUCLEOTIDE SEQUENCE [LARGE SCALE GENOMIC DNA]</scope>
    <source>
        <strain evidence="2 4">ATCC 50451</strain>
    </source>
</reference>
<name>A0A9Q9C4B1_ENCHE</name>
<gene>
    <name evidence="1" type="ORF">GPU96_06g10970</name>
    <name evidence="2" type="ORF">PFJ87_06g00780</name>
</gene>
<sequence>MLEPKVECVYHPSFKKSVLRTMGASFMCGYAVGASFRWISGSRCNYGQYLGNKLCVAGMCFQLGRRGIGAMAEGMKNNFIPWRFSPWK</sequence>
<protein>
    <submittedName>
        <fullName evidence="1">Uncharacterized protein</fullName>
    </submittedName>
</protein>
<dbReference type="OrthoDB" id="2191463at2759"/>
<dbReference type="Proteomes" id="UP001059546">
    <property type="component" value="Chromosome VI"/>
</dbReference>
<dbReference type="EMBL" id="CP075152">
    <property type="protein sequence ID" value="UTX43350.1"/>
    <property type="molecule type" value="Genomic_DNA"/>
</dbReference>
<organism evidence="1 3">
    <name type="scientific">Encephalitozoon hellem</name>
    <name type="common">Microsporidian parasite</name>
    <dbReference type="NCBI Taxonomy" id="27973"/>
    <lineage>
        <taxon>Eukaryota</taxon>
        <taxon>Fungi</taxon>
        <taxon>Fungi incertae sedis</taxon>
        <taxon>Microsporidia</taxon>
        <taxon>Unikaryonidae</taxon>
        <taxon>Encephalitozoon</taxon>
    </lineage>
</organism>
<keyword evidence="4" id="KW-1185">Reference proteome</keyword>
<evidence type="ECO:0000313" key="1">
    <source>
        <dbReference type="EMBL" id="UTX43350.1"/>
    </source>
</evidence>
<dbReference type="Proteomes" id="UP001217963">
    <property type="component" value="Chromosome VI"/>
</dbReference>
<proteinExistence type="predicted"/>
<evidence type="ECO:0000313" key="4">
    <source>
        <dbReference type="Proteomes" id="UP001217963"/>
    </source>
</evidence>
<evidence type="ECO:0000313" key="2">
    <source>
        <dbReference type="EMBL" id="WEL38812.1"/>
    </source>
</evidence>
<dbReference type="AlphaFoldDB" id="A0A9Q9C4B1"/>